<name>F0LKU6_THEBM</name>
<dbReference type="InterPro" id="IPR008553">
    <property type="entry name" value="DUF835"/>
</dbReference>
<dbReference type="eggNOG" id="arCOG03803">
    <property type="taxonomic scope" value="Archaea"/>
</dbReference>
<proteinExistence type="predicted"/>
<feature type="transmembrane region" description="Helical" evidence="1">
    <location>
        <begin position="6"/>
        <end position="27"/>
    </location>
</feature>
<feature type="transmembrane region" description="Helical" evidence="1">
    <location>
        <begin position="159"/>
        <end position="177"/>
    </location>
</feature>
<keyword evidence="4" id="KW-1185">Reference proteome</keyword>
<dbReference type="GeneID" id="10041016"/>
<organism evidence="3 4">
    <name type="scientific">Thermococcus barophilus (strain DSM 11836 / MP)</name>
    <dbReference type="NCBI Taxonomy" id="391623"/>
    <lineage>
        <taxon>Archaea</taxon>
        <taxon>Methanobacteriati</taxon>
        <taxon>Methanobacteriota</taxon>
        <taxon>Thermococci</taxon>
        <taxon>Thermococcales</taxon>
        <taxon>Thermococcaceae</taxon>
        <taxon>Thermococcus</taxon>
    </lineage>
</organism>
<dbReference type="RefSeq" id="WP_013466973.1">
    <property type="nucleotide sequence ID" value="NC_014804.1"/>
</dbReference>
<feature type="transmembrane region" description="Helical" evidence="1">
    <location>
        <begin position="34"/>
        <end position="53"/>
    </location>
</feature>
<dbReference type="PATRIC" id="fig|391623.17.peg.699"/>
<protein>
    <recommendedName>
        <fullName evidence="2">DUF835 domain-containing protein</fullName>
    </recommendedName>
</protein>
<dbReference type="EMBL" id="CP002372">
    <property type="protein sequence ID" value="ADT83675.1"/>
    <property type="molecule type" value="Genomic_DNA"/>
</dbReference>
<evidence type="ECO:0000259" key="2">
    <source>
        <dbReference type="Pfam" id="PF05763"/>
    </source>
</evidence>
<feature type="transmembrane region" description="Helical" evidence="1">
    <location>
        <begin position="183"/>
        <end position="207"/>
    </location>
</feature>
<dbReference type="Pfam" id="PF05763">
    <property type="entry name" value="DUF835"/>
    <property type="match status" value="1"/>
</dbReference>
<dbReference type="HOGENOM" id="CLU_067022_0_0_2"/>
<dbReference type="OrthoDB" id="85946at2157"/>
<reference evidence="3 4" key="1">
    <citation type="journal article" date="2011" name="J. Bacteriol.">
        <title>Complete genome sequence of the hyperthermophilic, piezophilic, heterotrophic, and carboxydotrophic archaeon Thermococcus barophilus MP.</title>
        <authorList>
            <person name="Vannier P."/>
            <person name="Marteinsson V.T."/>
            <person name="Fridjonsson O.H."/>
            <person name="Oger P."/>
            <person name="Jebbar M."/>
        </authorList>
    </citation>
    <scope>NUCLEOTIDE SEQUENCE [LARGE SCALE GENOMIC DNA]</scope>
    <source>
        <strain evidence="4">DSM 11836 / MP</strain>
    </source>
</reference>
<keyword evidence="1" id="KW-0472">Membrane</keyword>
<feature type="transmembrane region" description="Helical" evidence="1">
    <location>
        <begin position="97"/>
        <end position="119"/>
    </location>
</feature>
<feature type="transmembrane region" description="Helical" evidence="1">
    <location>
        <begin position="125"/>
        <end position="147"/>
    </location>
</feature>
<dbReference type="PANTHER" id="PTHR33531">
    <property type="entry name" value="RUBRERYTHRIN SUBFAMILY"/>
    <property type="match status" value="1"/>
</dbReference>
<keyword evidence="1" id="KW-1133">Transmembrane helix</keyword>
<evidence type="ECO:0000313" key="4">
    <source>
        <dbReference type="Proteomes" id="UP000007478"/>
    </source>
</evidence>
<evidence type="ECO:0000256" key="1">
    <source>
        <dbReference type="SAM" id="Phobius"/>
    </source>
</evidence>
<accession>F0LKU6</accession>
<keyword evidence="1" id="KW-0812">Transmembrane</keyword>
<dbReference type="Proteomes" id="UP000007478">
    <property type="component" value="Chromosome"/>
</dbReference>
<evidence type="ECO:0000313" key="3">
    <source>
        <dbReference type="EMBL" id="ADT83675.1"/>
    </source>
</evidence>
<feature type="transmembrane region" description="Helical" evidence="1">
    <location>
        <begin position="65"/>
        <end position="85"/>
    </location>
</feature>
<dbReference type="KEGG" id="tba:TERMP_00698"/>
<sequence length="368" mass="42629">METASIIGILNFISRWILFLVVTYRFIKTREKGWALLMFAFFINALDIESYILDPLGIQIKEEVYEIAGMIPNFLISLLIMWGVIHLKSKRAEIRHVIGMGVYVSLVYLWLFFAATPFFDELPFAIRALPSSLAFGVSLIYLGIMLRRYIVRKKTLEELFPWGLILLGALNLMYPLIREMPRFVNAAFLLAGVFRVISAIGAVKFAFYPIMPPQKKREKILPKEIYLFTDSKEVEYMFPTLFLENNVIIITRKDPRTFQLGNDFIIYWITRVGEGNIEEDPRIFAISPTKIDILVDLVARGLKQGYNVVYVDAFEYLMLENGFKAAFKFLLSLKDHVISKNGTLILVVKLDALEEKERKLIEREFSKF</sequence>
<gene>
    <name evidence="3" type="ordered locus">TERMP_00698</name>
</gene>
<dbReference type="AlphaFoldDB" id="F0LKU6"/>
<dbReference type="PANTHER" id="PTHR33531:SF7">
    <property type="entry name" value="HYPOTHETICAL MEMBRANE PROTEIN, CONSERVED"/>
    <property type="match status" value="1"/>
</dbReference>
<feature type="domain" description="DUF835" evidence="2">
    <location>
        <begin position="229"/>
        <end position="365"/>
    </location>
</feature>